<keyword evidence="3" id="KW-1185">Reference proteome</keyword>
<dbReference type="AlphaFoldDB" id="A0A4Z1HJ60"/>
<dbReference type="OrthoDB" id="10388937at2759"/>
<sequence>MHSYEHPRTPIPSHEREEQKARETNSRFCWRAEIKATALLPQAIFTLKSMALGPLPQVRLSERIGLDEVVVNRAENNIDAIAVDIA</sequence>
<dbReference type="EMBL" id="PQXN01000427">
    <property type="protein sequence ID" value="TGO45057.1"/>
    <property type="molecule type" value="Genomic_DNA"/>
</dbReference>
<evidence type="ECO:0000256" key="1">
    <source>
        <dbReference type="SAM" id="MobiDB-lite"/>
    </source>
</evidence>
<evidence type="ECO:0000313" key="2">
    <source>
        <dbReference type="EMBL" id="TGO45057.1"/>
    </source>
</evidence>
<name>A0A4Z1HJ60_9HELO</name>
<organism evidence="2 3">
    <name type="scientific">Botryotinia convoluta</name>
    <dbReference type="NCBI Taxonomy" id="54673"/>
    <lineage>
        <taxon>Eukaryota</taxon>
        <taxon>Fungi</taxon>
        <taxon>Dikarya</taxon>
        <taxon>Ascomycota</taxon>
        <taxon>Pezizomycotina</taxon>
        <taxon>Leotiomycetes</taxon>
        <taxon>Helotiales</taxon>
        <taxon>Sclerotiniaceae</taxon>
        <taxon>Botryotinia</taxon>
    </lineage>
</organism>
<feature type="region of interest" description="Disordered" evidence="1">
    <location>
        <begin position="1"/>
        <end position="24"/>
    </location>
</feature>
<dbReference type="Proteomes" id="UP000297527">
    <property type="component" value="Unassembled WGS sequence"/>
</dbReference>
<evidence type="ECO:0000313" key="3">
    <source>
        <dbReference type="Proteomes" id="UP000297527"/>
    </source>
</evidence>
<comment type="caution">
    <text evidence="2">The sequence shown here is derived from an EMBL/GenBank/DDBJ whole genome shotgun (WGS) entry which is preliminary data.</text>
</comment>
<accession>A0A4Z1HJ60</accession>
<protein>
    <submittedName>
        <fullName evidence="2">Uncharacterized protein</fullName>
    </submittedName>
</protein>
<gene>
    <name evidence="2" type="ORF">BCON_0429g00030</name>
</gene>
<reference evidence="2 3" key="1">
    <citation type="submission" date="2017-12" db="EMBL/GenBank/DDBJ databases">
        <title>Comparative genomics of Botrytis spp.</title>
        <authorList>
            <person name="Valero-Jimenez C.A."/>
            <person name="Tapia P."/>
            <person name="Veloso J."/>
            <person name="Silva-Moreno E."/>
            <person name="Staats M."/>
            <person name="Valdes J.H."/>
            <person name="Van Kan J.A.L."/>
        </authorList>
    </citation>
    <scope>NUCLEOTIDE SEQUENCE [LARGE SCALE GENOMIC DNA]</scope>
    <source>
        <strain evidence="2 3">MUCL11595</strain>
    </source>
</reference>
<proteinExistence type="predicted"/>